<dbReference type="GO" id="GO:0030248">
    <property type="term" value="F:cellulose binding"/>
    <property type="evidence" value="ECO:0007669"/>
    <property type="project" value="InterPro"/>
</dbReference>
<evidence type="ECO:0000256" key="2">
    <source>
        <dbReference type="ARBA" id="ARBA00007793"/>
    </source>
</evidence>
<evidence type="ECO:0000256" key="9">
    <source>
        <dbReference type="ARBA" id="ARBA00023326"/>
    </source>
</evidence>
<evidence type="ECO:0000256" key="3">
    <source>
        <dbReference type="ARBA" id="ARBA00012601"/>
    </source>
</evidence>
<evidence type="ECO:0000256" key="10">
    <source>
        <dbReference type="PROSITE-ProRule" id="PRU10069"/>
    </source>
</evidence>
<evidence type="ECO:0000256" key="7">
    <source>
        <dbReference type="ARBA" id="ARBA00023277"/>
    </source>
</evidence>
<keyword evidence="4 11" id="KW-0732">Signal</keyword>
<name>A0A1C7NIP5_9FUNG</name>
<keyword evidence="14" id="KW-1185">Reference proteome</keyword>
<comment type="similarity">
    <text evidence="2">Belongs to the glycosyl hydrolase 45 (cellulase K) family.</text>
</comment>
<dbReference type="Proteomes" id="UP000093000">
    <property type="component" value="Unassembled WGS sequence"/>
</dbReference>
<feature type="active site" description="Nucleophile" evidence="10">
    <location>
        <position position="116"/>
    </location>
</feature>
<dbReference type="GO" id="GO:0008810">
    <property type="term" value="F:cellulase activity"/>
    <property type="evidence" value="ECO:0007669"/>
    <property type="project" value="UniProtKB-EC"/>
</dbReference>
<keyword evidence="8" id="KW-0326">Glycosidase</keyword>
<proteinExistence type="inferred from homology"/>
<keyword evidence="9" id="KW-0624">Polysaccharide degradation</keyword>
<feature type="domain" description="CBM1" evidence="12">
    <location>
        <begin position="24"/>
        <end position="62"/>
    </location>
</feature>
<dbReference type="InterPro" id="IPR000254">
    <property type="entry name" value="CBD"/>
</dbReference>
<evidence type="ECO:0000256" key="5">
    <source>
        <dbReference type="ARBA" id="ARBA00022801"/>
    </source>
</evidence>
<dbReference type="InterPro" id="IPR035971">
    <property type="entry name" value="CBD_sf"/>
</dbReference>
<evidence type="ECO:0000313" key="14">
    <source>
        <dbReference type="Proteomes" id="UP000093000"/>
    </source>
</evidence>
<dbReference type="EC" id="3.2.1.4" evidence="3 10"/>
<keyword evidence="6" id="KW-0136">Cellulose degradation</keyword>
<dbReference type="PROSITE" id="PS00562">
    <property type="entry name" value="CBM1_1"/>
    <property type="match status" value="1"/>
</dbReference>
<dbReference type="Pfam" id="PF00734">
    <property type="entry name" value="CBM_1"/>
    <property type="match status" value="1"/>
</dbReference>
<dbReference type="PANTHER" id="PTHR39730">
    <property type="entry name" value="ENDOGLUCANASE 1"/>
    <property type="match status" value="1"/>
</dbReference>
<dbReference type="SUPFAM" id="SSF50685">
    <property type="entry name" value="Barwin-like endoglucanases"/>
    <property type="match status" value="1"/>
</dbReference>
<dbReference type="OrthoDB" id="10035502at2759"/>
<protein>
    <recommendedName>
        <fullName evidence="3 10">Cellulase</fullName>
        <ecNumber evidence="3 10">3.2.1.4</ecNumber>
    </recommendedName>
</protein>
<evidence type="ECO:0000256" key="1">
    <source>
        <dbReference type="ARBA" id="ARBA00000966"/>
    </source>
</evidence>
<feature type="signal peptide" evidence="11">
    <location>
        <begin position="1"/>
        <end position="22"/>
    </location>
</feature>
<dbReference type="GO" id="GO:0005576">
    <property type="term" value="C:extracellular region"/>
    <property type="evidence" value="ECO:0007669"/>
    <property type="project" value="InterPro"/>
</dbReference>
<dbReference type="AlphaFoldDB" id="A0A1C7NIP5"/>
<dbReference type="STRING" id="101091.A0A1C7NIP5"/>
<dbReference type="InterPro" id="IPR052288">
    <property type="entry name" value="GH45_Enzymes"/>
</dbReference>
<organism evidence="13 14">
    <name type="scientific">Choanephora cucurbitarum</name>
    <dbReference type="NCBI Taxonomy" id="101091"/>
    <lineage>
        <taxon>Eukaryota</taxon>
        <taxon>Fungi</taxon>
        <taxon>Fungi incertae sedis</taxon>
        <taxon>Mucoromycota</taxon>
        <taxon>Mucoromycotina</taxon>
        <taxon>Mucoromycetes</taxon>
        <taxon>Mucorales</taxon>
        <taxon>Mucorineae</taxon>
        <taxon>Choanephoraceae</taxon>
        <taxon>Choanephoroideae</taxon>
        <taxon>Choanephora</taxon>
    </lineage>
</organism>
<dbReference type="InterPro" id="IPR000334">
    <property type="entry name" value="Glyco_hydro_45"/>
</dbReference>
<accession>A0A1C7NIP5</accession>
<reference evidence="13 14" key="1">
    <citation type="submission" date="2016-03" db="EMBL/GenBank/DDBJ databases">
        <title>Choanephora cucurbitarum.</title>
        <authorList>
            <person name="Min B."/>
            <person name="Park H."/>
            <person name="Park J.-H."/>
            <person name="Shin H.-D."/>
            <person name="Choi I.-G."/>
        </authorList>
    </citation>
    <scope>NUCLEOTIDE SEQUENCE [LARGE SCALE GENOMIC DNA]</scope>
    <source>
        <strain evidence="13 14">KUS-F28377</strain>
    </source>
</reference>
<dbReference type="EMBL" id="LUGH01000120">
    <property type="protein sequence ID" value="OBZ88981.1"/>
    <property type="molecule type" value="Genomic_DNA"/>
</dbReference>
<evidence type="ECO:0000256" key="6">
    <source>
        <dbReference type="ARBA" id="ARBA00023001"/>
    </source>
</evidence>
<dbReference type="GO" id="GO:0030245">
    <property type="term" value="P:cellulose catabolic process"/>
    <property type="evidence" value="ECO:0007669"/>
    <property type="project" value="UniProtKB-KW"/>
</dbReference>
<gene>
    <name evidence="13" type="primary">GUN5_0</name>
    <name evidence="13" type="ORF">A0J61_02960</name>
</gene>
<keyword evidence="5" id="KW-0378">Hydrolase</keyword>
<evidence type="ECO:0000256" key="4">
    <source>
        <dbReference type="ARBA" id="ARBA00022729"/>
    </source>
</evidence>
<evidence type="ECO:0000256" key="11">
    <source>
        <dbReference type="SAM" id="SignalP"/>
    </source>
</evidence>
<evidence type="ECO:0000313" key="13">
    <source>
        <dbReference type="EMBL" id="OBZ88981.1"/>
    </source>
</evidence>
<evidence type="ECO:0000256" key="8">
    <source>
        <dbReference type="ARBA" id="ARBA00023295"/>
    </source>
</evidence>
<dbReference type="InParanoid" id="A0A1C7NIP5"/>
<dbReference type="SUPFAM" id="SSF57180">
    <property type="entry name" value="Cellulose-binding domain"/>
    <property type="match status" value="1"/>
</dbReference>
<sequence length="317" mass="33283">MKFSIITVSIAAAICLTSSVEASECSAAYYQCGGKNWTGPTCCEAGSTCVTKDNNEYYSQCLPSSQSGGSINKPMPVTDNSKPAAQTVDKAVKATSGYSVVRNGITGKGTTTRYWDCCKESCSWNGKAKVTNPVDVCAKNGVKMLGYNTKSGCGGGGDLGPDGPGYTCNNNQPWAVNENLAYGFAAATLSKSNEAGWCCACMELTFTSSTVKGKKMVVQITNTGDDGGPNAFDLHIPGGGVGQFNACTAQWGAPANGWGKRYGGVGSLQECSQLPAPLQPGCKWRFGWFKSADNPTIDFKEVTCPKEIIARSGCQRL</sequence>
<comment type="caution">
    <text evidence="13">The sequence shown here is derived from an EMBL/GenBank/DDBJ whole genome shotgun (WGS) entry which is preliminary data.</text>
</comment>
<feature type="chain" id="PRO_5008889718" description="Cellulase" evidence="11">
    <location>
        <begin position="23"/>
        <end position="317"/>
    </location>
</feature>
<evidence type="ECO:0000259" key="12">
    <source>
        <dbReference type="PROSITE" id="PS51164"/>
    </source>
</evidence>
<dbReference type="Pfam" id="PF02015">
    <property type="entry name" value="Glyco_hydro_45"/>
    <property type="match status" value="1"/>
</dbReference>
<dbReference type="PROSITE" id="PS51164">
    <property type="entry name" value="CBM1_2"/>
    <property type="match status" value="1"/>
</dbReference>
<comment type="catalytic activity">
    <reaction evidence="1 10">
        <text>Endohydrolysis of (1-&gt;4)-beta-D-glucosidic linkages in cellulose, lichenin and cereal beta-D-glucans.</text>
        <dbReference type="EC" id="3.2.1.4"/>
    </reaction>
</comment>
<dbReference type="InterPro" id="IPR036908">
    <property type="entry name" value="RlpA-like_sf"/>
</dbReference>
<dbReference type="PANTHER" id="PTHR39730:SF1">
    <property type="entry name" value="ENDOGLUCANASE 1"/>
    <property type="match status" value="1"/>
</dbReference>
<keyword evidence="7" id="KW-0119">Carbohydrate metabolism</keyword>
<dbReference type="SMART" id="SM00236">
    <property type="entry name" value="fCBD"/>
    <property type="match status" value="1"/>
</dbReference>
<dbReference type="PROSITE" id="PS01140">
    <property type="entry name" value="GLYCOSYL_HYDROL_F45"/>
    <property type="match status" value="1"/>
</dbReference>
<dbReference type="Gene3D" id="2.40.40.10">
    <property type="entry name" value="RlpA-like domain"/>
    <property type="match status" value="1"/>
</dbReference>